<dbReference type="Pfam" id="PF01546">
    <property type="entry name" value="Peptidase_M20"/>
    <property type="match status" value="1"/>
</dbReference>
<dbReference type="AlphaFoldDB" id="A0A2R7Y4L7"/>
<evidence type="ECO:0000313" key="2">
    <source>
        <dbReference type="EMBL" id="PUA32307.1"/>
    </source>
</evidence>
<sequence length="134" mass="14777">MIRYSITSSPSGIGVMGRKPGPEVNGKRCTSKPMNRPKGGTLALQDGEEVRDPNSKLVLTAKEAGKEVLGTEPKTTVCLGGLDMRFYTEKNIQTITYGPGILGNAHIADEYLPLEEFNKMSDIYYTLLRKLLRK</sequence>
<dbReference type="PANTHER" id="PTHR43808">
    <property type="entry name" value="ACETYLORNITHINE DEACETYLASE"/>
    <property type="match status" value="1"/>
</dbReference>
<feature type="compositionally biased region" description="Polar residues" evidence="1">
    <location>
        <begin position="1"/>
        <end position="11"/>
    </location>
</feature>
<dbReference type="InterPro" id="IPR050072">
    <property type="entry name" value="Peptidase_M20A"/>
</dbReference>
<reference evidence="2 3" key="1">
    <citation type="journal article" date="2018" name="Syst. Appl. Microbiol.">
        <title>A new symbiotic nanoarchaeote (Candidatus Nanoclepta minutus) and its host (Zestosphaera tikiterensis gen. nov., sp. nov.) from a New Zealand hot spring.</title>
        <authorList>
            <person name="St John E."/>
            <person name="Liu Y."/>
            <person name="Podar M."/>
            <person name="Stott M.B."/>
            <person name="Meneghin J."/>
            <person name="Chen Z."/>
            <person name="Lagutin K."/>
            <person name="Mitchell K."/>
            <person name="Reysenbach A.L."/>
        </authorList>
    </citation>
    <scope>NUCLEOTIDE SEQUENCE [LARGE SCALE GENOMIC DNA]</scope>
    <source>
        <strain evidence="2">NZ3</strain>
    </source>
</reference>
<organism evidence="2 3">
    <name type="scientific">Zestosphaera tikiterensis</name>
    <dbReference type="NCBI Taxonomy" id="1973259"/>
    <lineage>
        <taxon>Archaea</taxon>
        <taxon>Thermoproteota</taxon>
        <taxon>Thermoprotei</taxon>
        <taxon>Desulfurococcales</taxon>
        <taxon>Desulfurococcaceae</taxon>
        <taxon>Zestosphaera</taxon>
    </lineage>
</organism>
<dbReference type="SUPFAM" id="SSF53187">
    <property type="entry name" value="Zn-dependent exopeptidases"/>
    <property type="match status" value="1"/>
</dbReference>
<comment type="caution">
    <text evidence="2">The sequence shown here is derived from an EMBL/GenBank/DDBJ whole genome shotgun (WGS) entry which is preliminary data.</text>
</comment>
<feature type="region of interest" description="Disordered" evidence="1">
    <location>
        <begin position="1"/>
        <end position="44"/>
    </location>
</feature>
<dbReference type="EMBL" id="NBVN01000004">
    <property type="protein sequence ID" value="PUA32307.1"/>
    <property type="molecule type" value="Genomic_DNA"/>
</dbReference>
<gene>
    <name evidence="2" type="ORF">B7O98_06505</name>
</gene>
<evidence type="ECO:0008006" key="4">
    <source>
        <dbReference type="Google" id="ProtNLM"/>
    </source>
</evidence>
<evidence type="ECO:0000313" key="3">
    <source>
        <dbReference type="Proteomes" id="UP000244093"/>
    </source>
</evidence>
<dbReference type="Gene3D" id="3.40.630.10">
    <property type="entry name" value="Zn peptidases"/>
    <property type="match status" value="1"/>
</dbReference>
<protein>
    <recommendedName>
        <fullName evidence="4">Peptidase M20 dimerisation domain-containing protein</fullName>
    </recommendedName>
</protein>
<evidence type="ECO:0000256" key="1">
    <source>
        <dbReference type="SAM" id="MobiDB-lite"/>
    </source>
</evidence>
<name>A0A2R7Y4L7_9CREN</name>
<dbReference type="GO" id="GO:0016787">
    <property type="term" value="F:hydrolase activity"/>
    <property type="evidence" value="ECO:0007669"/>
    <property type="project" value="InterPro"/>
</dbReference>
<accession>A0A2R7Y4L7</accession>
<dbReference type="InterPro" id="IPR002933">
    <property type="entry name" value="Peptidase_M20"/>
</dbReference>
<dbReference type="PANTHER" id="PTHR43808:SF32">
    <property type="entry name" value="ARGE_DAPE-RELATED DEACYLASE"/>
    <property type="match status" value="1"/>
</dbReference>
<dbReference type="Proteomes" id="UP000244093">
    <property type="component" value="Unassembled WGS sequence"/>
</dbReference>
<proteinExistence type="predicted"/>